<dbReference type="AlphaFoldDB" id="A0AAV4EWT1"/>
<evidence type="ECO:0000313" key="1">
    <source>
        <dbReference type="EMBL" id="GFR64908.1"/>
    </source>
</evidence>
<keyword evidence="2" id="KW-1185">Reference proteome</keyword>
<dbReference type="Proteomes" id="UP000762676">
    <property type="component" value="Unassembled WGS sequence"/>
</dbReference>
<dbReference type="EMBL" id="BMAT01011006">
    <property type="protein sequence ID" value="GFR64908.1"/>
    <property type="molecule type" value="Genomic_DNA"/>
</dbReference>
<proteinExistence type="predicted"/>
<accession>A0AAV4EWT1</accession>
<reference evidence="1 2" key="1">
    <citation type="journal article" date="2021" name="Elife">
        <title>Chloroplast acquisition without the gene transfer in kleptoplastic sea slugs, Plakobranchus ocellatus.</title>
        <authorList>
            <person name="Maeda T."/>
            <person name="Takahashi S."/>
            <person name="Yoshida T."/>
            <person name="Shimamura S."/>
            <person name="Takaki Y."/>
            <person name="Nagai Y."/>
            <person name="Toyoda A."/>
            <person name="Suzuki Y."/>
            <person name="Arimoto A."/>
            <person name="Ishii H."/>
            <person name="Satoh N."/>
            <person name="Nishiyama T."/>
            <person name="Hasebe M."/>
            <person name="Maruyama T."/>
            <person name="Minagawa J."/>
            <person name="Obokata J."/>
            <person name="Shigenobu S."/>
        </authorList>
    </citation>
    <scope>NUCLEOTIDE SEQUENCE [LARGE SCALE GENOMIC DNA]</scope>
</reference>
<evidence type="ECO:0000313" key="2">
    <source>
        <dbReference type="Proteomes" id="UP000762676"/>
    </source>
</evidence>
<organism evidence="1 2">
    <name type="scientific">Elysia marginata</name>
    <dbReference type="NCBI Taxonomy" id="1093978"/>
    <lineage>
        <taxon>Eukaryota</taxon>
        <taxon>Metazoa</taxon>
        <taxon>Spiralia</taxon>
        <taxon>Lophotrochozoa</taxon>
        <taxon>Mollusca</taxon>
        <taxon>Gastropoda</taxon>
        <taxon>Heterobranchia</taxon>
        <taxon>Euthyneura</taxon>
        <taxon>Panpulmonata</taxon>
        <taxon>Sacoglossa</taxon>
        <taxon>Placobranchoidea</taxon>
        <taxon>Plakobranchidae</taxon>
        <taxon>Elysia</taxon>
    </lineage>
</organism>
<gene>
    <name evidence="1" type="ORF">ElyMa_005517700</name>
</gene>
<name>A0AAV4EWT1_9GAST</name>
<comment type="caution">
    <text evidence="1">The sequence shown here is derived from an EMBL/GenBank/DDBJ whole genome shotgun (WGS) entry which is preliminary data.</text>
</comment>
<protein>
    <submittedName>
        <fullName evidence="1">Uncharacterized protein</fullName>
    </submittedName>
</protein>
<sequence>MKSLLRCHLTCAINWLRSRRLSVPGSGRCSYVRSSFMTVQWGYRRSPDDLPLPGLGEERRPPGKDWNSLVKVREVVTGLPPFSHAQLSNSAALPKLKQIALVKV</sequence>